<dbReference type="SUPFAM" id="SSF49599">
    <property type="entry name" value="TRAF domain-like"/>
    <property type="match status" value="1"/>
</dbReference>
<feature type="domain" description="MATH" evidence="1">
    <location>
        <begin position="11"/>
        <end position="40"/>
    </location>
</feature>
<dbReference type="CDD" id="cd00121">
    <property type="entry name" value="MATH"/>
    <property type="match status" value="1"/>
</dbReference>
<feature type="non-terminal residue" evidence="2">
    <location>
        <position position="40"/>
    </location>
</feature>
<organism evidence="2 3">
    <name type="scientific">Trifolium medium</name>
    <dbReference type="NCBI Taxonomy" id="97028"/>
    <lineage>
        <taxon>Eukaryota</taxon>
        <taxon>Viridiplantae</taxon>
        <taxon>Streptophyta</taxon>
        <taxon>Embryophyta</taxon>
        <taxon>Tracheophyta</taxon>
        <taxon>Spermatophyta</taxon>
        <taxon>Magnoliopsida</taxon>
        <taxon>eudicotyledons</taxon>
        <taxon>Gunneridae</taxon>
        <taxon>Pentapetalae</taxon>
        <taxon>rosids</taxon>
        <taxon>fabids</taxon>
        <taxon>Fabales</taxon>
        <taxon>Fabaceae</taxon>
        <taxon>Papilionoideae</taxon>
        <taxon>50 kb inversion clade</taxon>
        <taxon>NPAAA clade</taxon>
        <taxon>Hologalegina</taxon>
        <taxon>IRL clade</taxon>
        <taxon>Trifolieae</taxon>
        <taxon>Trifolium</taxon>
    </lineage>
</organism>
<keyword evidence="3" id="KW-1185">Reference proteome</keyword>
<dbReference type="PROSITE" id="PS50144">
    <property type="entry name" value="MATH"/>
    <property type="match status" value="1"/>
</dbReference>
<keyword evidence="2" id="KW-0378">Hydrolase</keyword>
<evidence type="ECO:0000313" key="3">
    <source>
        <dbReference type="Proteomes" id="UP000265520"/>
    </source>
</evidence>
<dbReference type="Gene3D" id="2.60.210.10">
    <property type="entry name" value="Apoptosis, Tumor Necrosis Factor Receptor Associated Protein 2, Chain A"/>
    <property type="match status" value="1"/>
</dbReference>
<comment type="caution">
    <text evidence="2">The sequence shown here is derived from an EMBL/GenBank/DDBJ whole genome shotgun (WGS) entry which is preliminary data.</text>
</comment>
<dbReference type="EMBL" id="LXQA011047534">
    <property type="protein sequence ID" value="MCI82602.1"/>
    <property type="molecule type" value="Genomic_DNA"/>
</dbReference>
<evidence type="ECO:0000313" key="2">
    <source>
        <dbReference type="EMBL" id="MCI82602.1"/>
    </source>
</evidence>
<proteinExistence type="predicted"/>
<dbReference type="InterPro" id="IPR008974">
    <property type="entry name" value="TRAF-like"/>
</dbReference>
<dbReference type="GO" id="GO:0016787">
    <property type="term" value="F:hydrolase activity"/>
    <property type="evidence" value="ECO:0007669"/>
    <property type="project" value="UniProtKB-KW"/>
</dbReference>
<name>A0A392V577_9FABA</name>
<reference evidence="2 3" key="1">
    <citation type="journal article" date="2018" name="Front. Plant Sci.">
        <title>Red Clover (Trifolium pratense) and Zigzag Clover (T. medium) - A Picture of Genomic Similarities and Differences.</title>
        <authorList>
            <person name="Dluhosova J."/>
            <person name="Istvanek J."/>
            <person name="Nedelnik J."/>
            <person name="Repkova J."/>
        </authorList>
    </citation>
    <scope>NUCLEOTIDE SEQUENCE [LARGE SCALE GENOMIC DNA]</scope>
    <source>
        <strain evidence="3">cv. 10/8</strain>
        <tissue evidence="2">Leaf</tissue>
    </source>
</reference>
<dbReference type="InterPro" id="IPR002083">
    <property type="entry name" value="MATH/TRAF_dom"/>
</dbReference>
<dbReference type="Proteomes" id="UP000265520">
    <property type="component" value="Unassembled WGS sequence"/>
</dbReference>
<sequence>MEQEQSIVEKFEKFTWKIENFSRLKTDEVYSETFVIGGYP</sequence>
<dbReference type="AlphaFoldDB" id="A0A392V577"/>
<accession>A0A392V577</accession>
<evidence type="ECO:0000259" key="1">
    <source>
        <dbReference type="PROSITE" id="PS50144"/>
    </source>
</evidence>
<protein>
    <submittedName>
        <fullName evidence="2">Ubiquitin carboxyl-terminal hydrolase family protein</fullName>
    </submittedName>
</protein>